<protein>
    <recommendedName>
        <fullName evidence="7">Rieske domain-containing protein</fullName>
    </recommendedName>
</protein>
<dbReference type="GO" id="GO:0051537">
    <property type="term" value="F:2 iron, 2 sulfur cluster binding"/>
    <property type="evidence" value="ECO:0007669"/>
    <property type="project" value="UniProtKB-KW"/>
</dbReference>
<evidence type="ECO:0000256" key="3">
    <source>
        <dbReference type="ARBA" id="ARBA00023004"/>
    </source>
</evidence>
<sequence>MRELSIAKKVTTAVEDAEVLDPVVDRVRGIVNAVVQPRGLRDLLHGVPVGHAVHPITVMLPIGAWVSSAILDFLPGSERASRALVGAGIAGVLPSVATGLTDWSELHEQQQRVGLVHAASNTVATVLYAASFVQRGRGRQTSGRMLGLAGLAVVGFSGYLGGHLAYRQAAAVNHAEDVPHRFPTGWRHLGALEEFAHNEPTQRTVDGVPLLVVRSGAGVDVLANTCSHLSGPLDEGELVVADGERCVVCPWHKSVFSLSTGDVIHGPATAPQPKFESRVTDGSIEVMLEGAG</sequence>
<accession>A0A916WHZ8</accession>
<keyword evidence="3" id="KW-0408">Iron</keyword>
<dbReference type="Pfam" id="PF00355">
    <property type="entry name" value="Rieske"/>
    <property type="match status" value="1"/>
</dbReference>
<name>A0A916WHZ8_9MICO</name>
<dbReference type="GO" id="GO:0016705">
    <property type="term" value="F:oxidoreductase activity, acting on paired donors, with incorporation or reduction of molecular oxygen"/>
    <property type="evidence" value="ECO:0007669"/>
    <property type="project" value="UniProtKB-ARBA"/>
</dbReference>
<keyword evidence="1" id="KW-0001">2Fe-2S</keyword>
<dbReference type="Pfam" id="PF09990">
    <property type="entry name" value="DUF2231"/>
    <property type="match status" value="1"/>
</dbReference>
<keyword evidence="9" id="KW-1185">Reference proteome</keyword>
<dbReference type="GO" id="GO:0004497">
    <property type="term" value="F:monooxygenase activity"/>
    <property type="evidence" value="ECO:0007669"/>
    <property type="project" value="UniProtKB-ARBA"/>
</dbReference>
<dbReference type="GO" id="GO:0046872">
    <property type="term" value="F:metal ion binding"/>
    <property type="evidence" value="ECO:0007669"/>
    <property type="project" value="UniProtKB-KW"/>
</dbReference>
<comment type="caution">
    <text evidence="8">The sequence shown here is derived from an EMBL/GenBank/DDBJ whole genome shotgun (WGS) entry which is preliminary data.</text>
</comment>
<comment type="similarity">
    <text evidence="6">Belongs to the bacterial ring-hydroxylating dioxygenase ferredoxin component family.</text>
</comment>
<reference evidence="8" key="2">
    <citation type="submission" date="2020-09" db="EMBL/GenBank/DDBJ databases">
        <authorList>
            <person name="Sun Q."/>
            <person name="Zhou Y."/>
        </authorList>
    </citation>
    <scope>NUCLEOTIDE SEQUENCE</scope>
    <source>
        <strain evidence="8">CGMCC 1.12813</strain>
    </source>
</reference>
<dbReference type="PANTHER" id="PTHR21496:SF0">
    <property type="entry name" value="RIESKE DOMAIN-CONTAINING PROTEIN"/>
    <property type="match status" value="1"/>
</dbReference>
<dbReference type="RefSeq" id="WP_188509807.1">
    <property type="nucleotide sequence ID" value="NZ_BMGB01000001.1"/>
</dbReference>
<reference evidence="8" key="1">
    <citation type="journal article" date="2014" name="Int. J. Syst. Evol. Microbiol.">
        <title>Complete genome sequence of Corynebacterium casei LMG S-19264T (=DSM 44701T), isolated from a smear-ripened cheese.</title>
        <authorList>
            <consortium name="US DOE Joint Genome Institute (JGI-PGF)"/>
            <person name="Walter F."/>
            <person name="Albersmeier A."/>
            <person name="Kalinowski J."/>
            <person name="Ruckert C."/>
        </authorList>
    </citation>
    <scope>NUCLEOTIDE SEQUENCE</scope>
    <source>
        <strain evidence="8">CGMCC 1.12813</strain>
    </source>
</reference>
<keyword evidence="4" id="KW-0411">Iron-sulfur</keyword>
<proteinExistence type="inferred from homology"/>
<organism evidence="8 9">
    <name type="scientific">Conyzicola nivalis</name>
    <dbReference type="NCBI Taxonomy" id="1477021"/>
    <lineage>
        <taxon>Bacteria</taxon>
        <taxon>Bacillati</taxon>
        <taxon>Actinomycetota</taxon>
        <taxon>Actinomycetes</taxon>
        <taxon>Micrococcales</taxon>
        <taxon>Microbacteriaceae</taxon>
        <taxon>Conyzicola</taxon>
    </lineage>
</organism>
<evidence type="ECO:0000256" key="5">
    <source>
        <dbReference type="ARBA" id="ARBA00034078"/>
    </source>
</evidence>
<dbReference type="Proteomes" id="UP000606922">
    <property type="component" value="Unassembled WGS sequence"/>
</dbReference>
<dbReference type="AlphaFoldDB" id="A0A916WHZ8"/>
<feature type="domain" description="Rieske" evidence="7">
    <location>
        <begin position="187"/>
        <end position="286"/>
    </location>
</feature>
<evidence type="ECO:0000259" key="7">
    <source>
        <dbReference type="PROSITE" id="PS51296"/>
    </source>
</evidence>
<dbReference type="PANTHER" id="PTHR21496">
    <property type="entry name" value="FERREDOXIN-RELATED"/>
    <property type="match status" value="1"/>
</dbReference>
<comment type="cofactor">
    <cofactor evidence="5">
        <name>[2Fe-2S] cluster</name>
        <dbReference type="ChEBI" id="CHEBI:190135"/>
    </cofactor>
</comment>
<dbReference type="PROSITE" id="PS51296">
    <property type="entry name" value="RIESKE"/>
    <property type="match status" value="1"/>
</dbReference>
<evidence type="ECO:0000256" key="4">
    <source>
        <dbReference type="ARBA" id="ARBA00023014"/>
    </source>
</evidence>
<dbReference type="SUPFAM" id="SSF50022">
    <property type="entry name" value="ISP domain"/>
    <property type="match status" value="1"/>
</dbReference>
<keyword evidence="2" id="KW-0479">Metal-binding</keyword>
<evidence type="ECO:0000256" key="2">
    <source>
        <dbReference type="ARBA" id="ARBA00022723"/>
    </source>
</evidence>
<dbReference type="InterPro" id="IPR017941">
    <property type="entry name" value="Rieske_2Fe-2S"/>
</dbReference>
<gene>
    <name evidence="8" type="ORF">GCM10010979_12650</name>
</gene>
<dbReference type="Gene3D" id="2.102.10.10">
    <property type="entry name" value="Rieske [2Fe-2S] iron-sulphur domain"/>
    <property type="match status" value="1"/>
</dbReference>
<evidence type="ECO:0000313" key="9">
    <source>
        <dbReference type="Proteomes" id="UP000606922"/>
    </source>
</evidence>
<dbReference type="InterPro" id="IPR036922">
    <property type="entry name" value="Rieske_2Fe-2S_sf"/>
</dbReference>
<evidence type="ECO:0000313" key="8">
    <source>
        <dbReference type="EMBL" id="GGA99644.1"/>
    </source>
</evidence>
<dbReference type="InterPro" id="IPR019251">
    <property type="entry name" value="DUF2231_TM"/>
</dbReference>
<dbReference type="EMBL" id="BMGB01000001">
    <property type="protein sequence ID" value="GGA99644.1"/>
    <property type="molecule type" value="Genomic_DNA"/>
</dbReference>
<dbReference type="CDD" id="cd03467">
    <property type="entry name" value="Rieske"/>
    <property type="match status" value="1"/>
</dbReference>
<evidence type="ECO:0000256" key="6">
    <source>
        <dbReference type="ARBA" id="ARBA00038001"/>
    </source>
</evidence>
<evidence type="ECO:0000256" key="1">
    <source>
        <dbReference type="ARBA" id="ARBA00022714"/>
    </source>
</evidence>